<sequence length="160" mass="17556">MGSCDYYVPNRESTNKACTSNSMDWDQAKQELIELFPDEAERGRIKAKLLELPEERRLEYFEDTAAANKASLLALAGAGPDTPPRLLSRVTGIGGTVTAVLCNDIKVSALLRDKLTHKLVMTVEKFLTPFVILDAATAPTLSPQDVSEDPLPARQARKLL</sequence>
<dbReference type="EMBL" id="JALJOR010000002">
    <property type="protein sequence ID" value="KAK9823089.1"/>
    <property type="molecule type" value="Genomic_DNA"/>
</dbReference>
<organism evidence="1 2">
    <name type="scientific">[Myrmecia] bisecta</name>
    <dbReference type="NCBI Taxonomy" id="41462"/>
    <lineage>
        <taxon>Eukaryota</taxon>
        <taxon>Viridiplantae</taxon>
        <taxon>Chlorophyta</taxon>
        <taxon>core chlorophytes</taxon>
        <taxon>Trebouxiophyceae</taxon>
        <taxon>Trebouxiales</taxon>
        <taxon>Trebouxiaceae</taxon>
        <taxon>Myrmecia</taxon>
    </lineage>
</organism>
<comment type="caution">
    <text evidence="1">The sequence shown here is derived from an EMBL/GenBank/DDBJ whole genome shotgun (WGS) entry which is preliminary data.</text>
</comment>
<dbReference type="AlphaFoldDB" id="A0AAW1QNJ4"/>
<gene>
    <name evidence="1" type="ORF">WJX72_000135</name>
</gene>
<dbReference type="Proteomes" id="UP001489004">
    <property type="component" value="Unassembled WGS sequence"/>
</dbReference>
<accession>A0AAW1QNJ4</accession>
<keyword evidence="2" id="KW-1185">Reference proteome</keyword>
<reference evidence="1 2" key="1">
    <citation type="journal article" date="2024" name="Nat. Commun.">
        <title>Phylogenomics reveals the evolutionary origins of lichenization in chlorophyte algae.</title>
        <authorList>
            <person name="Puginier C."/>
            <person name="Libourel C."/>
            <person name="Otte J."/>
            <person name="Skaloud P."/>
            <person name="Haon M."/>
            <person name="Grisel S."/>
            <person name="Petersen M."/>
            <person name="Berrin J.G."/>
            <person name="Delaux P.M."/>
            <person name="Dal Grande F."/>
            <person name="Keller J."/>
        </authorList>
    </citation>
    <scope>NUCLEOTIDE SEQUENCE [LARGE SCALE GENOMIC DNA]</scope>
    <source>
        <strain evidence="1 2">SAG 2043</strain>
    </source>
</reference>
<name>A0AAW1QNJ4_9CHLO</name>
<evidence type="ECO:0000313" key="2">
    <source>
        <dbReference type="Proteomes" id="UP001489004"/>
    </source>
</evidence>
<proteinExistence type="predicted"/>
<protein>
    <submittedName>
        <fullName evidence="1">Uncharacterized protein</fullName>
    </submittedName>
</protein>
<evidence type="ECO:0000313" key="1">
    <source>
        <dbReference type="EMBL" id="KAK9823089.1"/>
    </source>
</evidence>